<dbReference type="InterPro" id="IPR055592">
    <property type="entry name" value="DUF7168"/>
</dbReference>
<dbReference type="STRING" id="1194083.BN12_1880001"/>
<feature type="domain" description="DUF7168" evidence="3">
    <location>
        <begin position="312"/>
        <end position="409"/>
    </location>
</feature>
<dbReference type="Proteomes" id="UP000035721">
    <property type="component" value="Unassembled WGS sequence"/>
</dbReference>
<dbReference type="RefSeq" id="WP_083454721.1">
    <property type="nucleotide sequence ID" value="NZ_HF570958.1"/>
</dbReference>
<keyword evidence="5" id="KW-1185">Reference proteome</keyword>
<dbReference type="OrthoDB" id="3508128at2"/>
<comment type="caution">
    <text evidence="4">The sequence shown here is derived from an EMBL/GenBank/DDBJ whole genome shotgun (WGS) entry which is preliminary data.</text>
</comment>
<feature type="domain" description="DUF2786" evidence="2">
    <location>
        <begin position="245"/>
        <end position="283"/>
    </location>
</feature>
<organism evidence="4 5">
    <name type="scientific">Nostocoides japonicum T1-X7</name>
    <dbReference type="NCBI Taxonomy" id="1194083"/>
    <lineage>
        <taxon>Bacteria</taxon>
        <taxon>Bacillati</taxon>
        <taxon>Actinomycetota</taxon>
        <taxon>Actinomycetes</taxon>
        <taxon>Micrococcales</taxon>
        <taxon>Intrasporangiaceae</taxon>
        <taxon>Nostocoides</taxon>
    </lineage>
</organism>
<accession>A0A077LUA1</accession>
<name>A0A077LUA1_9MICO</name>
<feature type="compositionally biased region" description="Low complexity" evidence="1">
    <location>
        <begin position="18"/>
        <end position="32"/>
    </location>
</feature>
<dbReference type="Pfam" id="PF23771">
    <property type="entry name" value="DUF7168"/>
    <property type="match status" value="1"/>
</dbReference>
<dbReference type="EMBL" id="CAJB01000099">
    <property type="protein sequence ID" value="CCH77348.1"/>
    <property type="molecule type" value="Genomic_DNA"/>
</dbReference>
<dbReference type="InterPro" id="IPR024498">
    <property type="entry name" value="DUF2786"/>
</dbReference>
<evidence type="ECO:0000259" key="2">
    <source>
        <dbReference type="Pfam" id="PF10979"/>
    </source>
</evidence>
<evidence type="ECO:0000256" key="1">
    <source>
        <dbReference type="SAM" id="MobiDB-lite"/>
    </source>
</evidence>
<protein>
    <submittedName>
        <fullName evidence="4">Uncharacterized protein</fullName>
    </submittedName>
</protein>
<evidence type="ECO:0000259" key="3">
    <source>
        <dbReference type="Pfam" id="PF23771"/>
    </source>
</evidence>
<evidence type="ECO:0000313" key="4">
    <source>
        <dbReference type="EMBL" id="CCH77348.1"/>
    </source>
</evidence>
<proteinExistence type="predicted"/>
<gene>
    <name evidence="4" type="ORF">BN12_1880001</name>
</gene>
<sequence>MGRNNQQRRAAKARARAKQASARPARATSRSGEGVGEEFADAAAGFGPPPRRQREPRSMHTATPRGSVDEQGRRWLRRALDDQAQGMTHRVEASCAELHSLAATEEGRRVVPTLLTTTLVDAVSESWRRGRPAELHRLLSRRLDPDAQSVVRDAMVEELARHPRSTVAPGWLAQLADLEASPWWSPDTTFVSARAAADRTGLAGVIRATVAATVALHGLPDVPVLEALPGRWRATRGRAAPVDARVLERVRALLAKAESTTFEAEADTFNAAAQSLMARHSIDAAMLAASLPGRAKDTPDARRIGIDRPYESPKALLLGAVAAANRCRTVWSKELGFVTVVGFEPDLEAVETLFTSLLLQAVRSATGAGSRRYASGQSRTRSFRSSFLTSFAYRIGERLREVTDAATASAQERSVPGQDLAVVLVERSEKVDEHVDELFPSLVHKPLTAPSDLEGWQAGRVAADAARLFGEGAISAG</sequence>
<evidence type="ECO:0000313" key="5">
    <source>
        <dbReference type="Proteomes" id="UP000035721"/>
    </source>
</evidence>
<reference evidence="4 5" key="1">
    <citation type="journal article" date="2013" name="ISME J.">
        <title>A metabolic model for members of the genus Tetrasphaera involved in enhanced biological phosphorus removal.</title>
        <authorList>
            <person name="Kristiansen R."/>
            <person name="Nguyen H.T.T."/>
            <person name="Saunders A.M."/>
            <person name="Nielsen J.L."/>
            <person name="Wimmer R."/>
            <person name="Le V.Q."/>
            <person name="McIlroy S.J."/>
            <person name="Petrovski S."/>
            <person name="Seviour R.J."/>
            <person name="Calteau A."/>
            <person name="Nielsen K.L."/>
            <person name="Nielsen P.H."/>
        </authorList>
    </citation>
    <scope>NUCLEOTIDE SEQUENCE [LARGE SCALE GENOMIC DNA]</scope>
    <source>
        <strain evidence="4 5">T1-X7</strain>
    </source>
</reference>
<feature type="region of interest" description="Disordered" evidence="1">
    <location>
        <begin position="1"/>
        <end position="70"/>
    </location>
</feature>
<dbReference type="Pfam" id="PF10979">
    <property type="entry name" value="DUF2786"/>
    <property type="match status" value="1"/>
</dbReference>
<dbReference type="AlphaFoldDB" id="A0A077LUA1"/>